<evidence type="ECO:0000259" key="2">
    <source>
        <dbReference type="PROSITE" id="PS50076"/>
    </source>
</evidence>
<keyword evidence="4" id="KW-1185">Reference proteome</keyword>
<reference evidence="3" key="1">
    <citation type="submission" date="2021-09" db="EMBL/GenBank/DDBJ databases">
        <authorList>
            <consortium name="Pathogen Informatics"/>
        </authorList>
    </citation>
    <scope>NUCLEOTIDE SEQUENCE</scope>
</reference>
<dbReference type="InterPro" id="IPR025640">
    <property type="entry name" value="GYF_2"/>
</dbReference>
<dbReference type="Pfam" id="PF14237">
    <property type="entry name" value="GYF_2"/>
    <property type="match status" value="1"/>
</dbReference>
<dbReference type="SUPFAM" id="SSF48371">
    <property type="entry name" value="ARM repeat"/>
    <property type="match status" value="2"/>
</dbReference>
<feature type="coiled-coil region" evidence="1">
    <location>
        <begin position="685"/>
        <end position="716"/>
    </location>
</feature>
<protein>
    <recommendedName>
        <fullName evidence="2">J domain-containing protein</fullName>
    </recommendedName>
</protein>
<dbReference type="InterPro" id="IPR001623">
    <property type="entry name" value="DnaJ_domain"/>
</dbReference>
<name>A0A8J2PTM7_9BILA</name>
<dbReference type="EMBL" id="CAKAEH010001354">
    <property type="protein sequence ID" value="CAG9535118.1"/>
    <property type="molecule type" value="Genomic_DNA"/>
</dbReference>
<dbReference type="InterPro" id="IPR011989">
    <property type="entry name" value="ARM-like"/>
</dbReference>
<feature type="domain" description="J" evidence="2">
    <location>
        <begin position="1296"/>
        <end position="1379"/>
    </location>
</feature>
<dbReference type="InterPro" id="IPR045802">
    <property type="entry name" value="GRV2/DNAJC13_N"/>
</dbReference>
<dbReference type="GO" id="GO:0007032">
    <property type="term" value="P:endosome organization"/>
    <property type="evidence" value="ECO:0007669"/>
    <property type="project" value="InterPro"/>
</dbReference>
<accession>A0A8J2PTM7</accession>
<dbReference type="Gene3D" id="1.25.10.10">
    <property type="entry name" value="Leucine-rich Repeat Variant"/>
    <property type="match status" value="2"/>
</dbReference>
<gene>
    <name evidence="3" type="ORF">CJOHNSTONI_LOCUS5189</name>
</gene>
<evidence type="ECO:0000313" key="3">
    <source>
        <dbReference type="EMBL" id="CAG9535118.1"/>
    </source>
</evidence>
<dbReference type="GO" id="GO:2000641">
    <property type="term" value="P:regulation of early endosome to late endosome transport"/>
    <property type="evidence" value="ECO:0007669"/>
    <property type="project" value="InterPro"/>
</dbReference>
<sequence length="2252" mass="257055">MASFSADNRDIVCYLVTKHSWKGKYKRIFSIGTLAVTTYNPSTLEITNQWLYEDFITIKPLSRSPQVQDEFVIQIRSKRKNDTMRFSSEYTQEILSEALMRMPKFSDAQPQTQDFTGYKHDWSDRRIPVQLRAKSYSLERLNSNGEVIASYAYRRMKSLAIVQGYENGFIVEMDEQSRRHLFVCELFHDLVAVIRQMAATYLGISIPVVKEGITLEHFMLTRLGLCSRDEQLTSYVEFKVQKFSPRQFFSVKRLLCLSSTCIIERDPATYAAICARLLKTIVFVVRDEGDPQSFTIQYDEGDIRSYTSPERDLILTSLIDVSRASGNQCLFITCTKYDRALRMIPPKFLLDEDTESQCMRHIISVPPGLKRYDLIRRFNANVPYNGLTYTVSQEGFFTENKAKTIVACLESVLTENFGNEINKCEAQLQCLRRLFASKSGFQAFTAVPGVREKLGDLVVRMLNISNECIDYATVEMLCSLMQPMHSNYELKLEQLNKQSLLASSQFVEHLLDLVVKHTEQKTGALVIASMLDFLTYALCAPYSETTLGSIFDLLLEMVAERGPSFYRLFQYPSMTIIKGAGMVMRAIIEESTIEISKRMQMLSLTEGAFLVHLHMALLSVGRDLRVLANKQLSGHLLSLWIADNNAASDLLSRCLPRGLLDYMDSVEKPNVMEVDYLLTRNNLEVANEESKQNHLLEQVQQMQLQLEAKLDRLLQHWNLEHKFLQKKDDKMQKPVVLRKRRQRVKSGVNWKLFCFQFAKDHCKADLIWNETTREEFRRSIEDEMRILKQEKEIIPMNIPISWNHTEFQVRYPSLADEVKIGDYYLRILLQENDATATPIHNAGYFFNSVYHRFLLSAKSEMRCLCLKAMAIAYGRHHITIGPFMDSKYIVNMLSRCSNPAERDHLVFLISKLVQNKDNVRQLLSAGILPLLTDMAVLAHLHVSRAIIHNQVQTNIIEADISTRNDGTAEWYYTDKASKRQGPVTFNEMKKLYEQKVIFERTQIWAQGLDQWTTLSAVSQFRWTVCCSAITNPLYNFTELCTLILDIFIQMCTFFPSRDENEYIVRPLPHVKRNLSEPLLLYQIVQLLLTYDPAIVQRVASLLLHVLEDNPFLSRLYLSGVFFFILMYNGSNLLPIARFLHYTHMKQAFRSAVAKSEFVSRSILSPLLPEAAILYLEEYGAEKFAQIFLGEFDNPEVIWNNEMRRHMIERIAVHISDFSVRLPSNIKALYQYCPIPAIDYPQLDGELFCHVYYLRLLCNIKRFPSWPIRDPVTFLRCCLATWLDEIDKKPPAMSLEQACSVLLLSNDESTWKNKSEVRRAYYKLAQKYHPDKNPNGREVFEQITSAYELLTSNVHHSALPDLQRVILCLQAQSIVYKNYSKDLSPYKYAGYEQLIKTIDLESKDDALFTEGGGQLLDAAVELCRYTLMSSALNAEQLRRDAGLEALLAAFERCSPVVNLSSKEDDMAVQVCIHSLYCFGIAAQFDACREKISEMPTLFSSICRLLQFSHIIHLACAAAECICSLAVCTILQMHLFQSGVIWQLIPHLFRYDYTLDEGGVEHSEETNRQSLHNKLARSGCEALACLAGFRQGTPDNDGVQKSLRAMLTPYICRLMQQFEDNDRVLKILNSNTEDPYLIWDNGIRNELLEFIEYHRTSTSNTSELFGGEFKLSAHEKELIVGDIFIRVFNEQPNFNIQEPKKFCMDLLDFLQEKAEQLFQDEKERNEKKDDTMIDWCIEPATTASDEILQHTIMSLQALANLLVTNAGLEILLIGHYKLLFSFLKLQESVELQEIALKLVSLSSVNRECVADIAGSSQLPLLFSLVLQNHSFIPTVLSTMITLASNTKIVKESLEYGGLLYILSVFFNEQFDPATRILAAELLAKMQEDKLTGPRWTRFIMRFLPSIFTDALRDSPQTALSMFDSTHENPELIWNDVVRSNVKNIVSQELNQLSSLQLQDPCTKWKTGAANEKCAYSDIMDNELVIAGVFLRLFTANPSWQVRHPKQFIAELIEKVLECMERPTPDLDIVTSAFVALISNHPTVANYLPAQGYLPQFCALMSSSTGCASHSAIIILSHLAENTYCADSLARLNCIGGIMKSMKQQPALIRDSAHALKCLLKRNCSELASQMLSTGMIEYLLQLLDDNMKGVDNVAAAKAEIVGALKNVSSDLQYGARIAEILSESSVWAQYKDQRHDLFLPANSVRAITGENFIRFSILIPGAPSGIAGYLTEQMFIPPSTNFTPPPASKKLDHG</sequence>
<dbReference type="SUPFAM" id="SSF46565">
    <property type="entry name" value="Chaperone J-domain"/>
    <property type="match status" value="1"/>
</dbReference>
<keyword evidence="1" id="KW-0175">Coiled coil</keyword>
<dbReference type="GO" id="GO:0010008">
    <property type="term" value="C:endosome membrane"/>
    <property type="evidence" value="ECO:0007669"/>
    <property type="project" value="TreeGrafter"/>
</dbReference>
<dbReference type="SMART" id="SM00271">
    <property type="entry name" value="DnaJ"/>
    <property type="match status" value="1"/>
</dbReference>
<comment type="caution">
    <text evidence="3">The sequence shown here is derived from an EMBL/GenBank/DDBJ whole genome shotgun (WGS) entry which is preliminary data.</text>
</comment>
<dbReference type="GO" id="GO:0006898">
    <property type="term" value="P:receptor-mediated endocytosis"/>
    <property type="evidence" value="ECO:0007669"/>
    <property type="project" value="TreeGrafter"/>
</dbReference>
<dbReference type="Pfam" id="PF00226">
    <property type="entry name" value="DnaJ"/>
    <property type="match status" value="1"/>
</dbReference>
<dbReference type="InterPro" id="IPR044978">
    <property type="entry name" value="GRV2/DNAJC13"/>
</dbReference>
<organism evidence="3 4">
    <name type="scientific">Cercopithifilaria johnstoni</name>
    <dbReference type="NCBI Taxonomy" id="2874296"/>
    <lineage>
        <taxon>Eukaryota</taxon>
        <taxon>Metazoa</taxon>
        <taxon>Ecdysozoa</taxon>
        <taxon>Nematoda</taxon>
        <taxon>Chromadorea</taxon>
        <taxon>Rhabditida</taxon>
        <taxon>Spirurina</taxon>
        <taxon>Spiruromorpha</taxon>
        <taxon>Filarioidea</taxon>
        <taxon>Onchocercidae</taxon>
        <taxon>Cercopithifilaria</taxon>
    </lineage>
</organism>
<dbReference type="Proteomes" id="UP000746747">
    <property type="component" value="Unassembled WGS sequence"/>
</dbReference>
<dbReference type="PANTHER" id="PTHR36983:SF2">
    <property type="entry name" value="DNAJ HOMOLOG SUBFAMILY C MEMBER 13"/>
    <property type="match status" value="1"/>
</dbReference>
<dbReference type="CDD" id="cd06257">
    <property type="entry name" value="DnaJ"/>
    <property type="match status" value="1"/>
</dbReference>
<dbReference type="InterPro" id="IPR016024">
    <property type="entry name" value="ARM-type_fold"/>
</dbReference>
<dbReference type="Gene3D" id="1.10.287.110">
    <property type="entry name" value="DnaJ domain"/>
    <property type="match status" value="1"/>
</dbReference>
<dbReference type="Pfam" id="PF19432">
    <property type="entry name" value="RME-8_N"/>
    <property type="match status" value="1"/>
</dbReference>
<dbReference type="PROSITE" id="PS50076">
    <property type="entry name" value="DNAJ_2"/>
    <property type="match status" value="1"/>
</dbReference>
<evidence type="ECO:0000256" key="1">
    <source>
        <dbReference type="SAM" id="Coils"/>
    </source>
</evidence>
<dbReference type="PANTHER" id="PTHR36983">
    <property type="entry name" value="DNAJ HOMOLOG SUBFAMILY C MEMBER 13"/>
    <property type="match status" value="1"/>
</dbReference>
<dbReference type="OrthoDB" id="69656at2759"/>
<proteinExistence type="predicted"/>
<evidence type="ECO:0000313" key="4">
    <source>
        <dbReference type="Proteomes" id="UP000746747"/>
    </source>
</evidence>
<dbReference type="InterPro" id="IPR036869">
    <property type="entry name" value="J_dom_sf"/>
</dbReference>